<dbReference type="GO" id="GO:0004222">
    <property type="term" value="F:metalloendopeptidase activity"/>
    <property type="evidence" value="ECO:0007669"/>
    <property type="project" value="InterPro"/>
</dbReference>
<protein>
    <recommendedName>
        <fullName evidence="1">Lysine-specific metallo-endopeptidase domain-containing protein</fullName>
    </recommendedName>
</protein>
<reference evidence="2 3" key="1">
    <citation type="submission" date="2021-07" db="EMBL/GenBank/DDBJ databases">
        <authorList>
            <person name="Imarazene B."/>
            <person name="Zahm M."/>
            <person name="Klopp C."/>
            <person name="Cabau C."/>
            <person name="Beille S."/>
            <person name="Jouanno E."/>
            <person name="Castinel A."/>
            <person name="Lluch J."/>
            <person name="Gil L."/>
            <person name="Kuchtly C."/>
            <person name="Lopez Roques C."/>
            <person name="Donnadieu C."/>
            <person name="Parrinello H."/>
            <person name="Journot L."/>
            <person name="Du K."/>
            <person name="Schartl M."/>
            <person name="Retaux S."/>
            <person name="Guiguen Y."/>
        </authorList>
    </citation>
    <scope>NUCLEOTIDE SEQUENCE [LARGE SCALE GENOMIC DNA]</scope>
    <source>
        <strain evidence="2">Pach_M1</strain>
        <tissue evidence="2">Testis</tissue>
    </source>
</reference>
<proteinExistence type="predicted"/>
<organism evidence="2 3">
    <name type="scientific">Astyanax mexicanus</name>
    <name type="common">Blind cave fish</name>
    <name type="synonym">Astyanax fasciatus mexicanus</name>
    <dbReference type="NCBI Taxonomy" id="7994"/>
    <lineage>
        <taxon>Eukaryota</taxon>
        <taxon>Metazoa</taxon>
        <taxon>Chordata</taxon>
        <taxon>Craniata</taxon>
        <taxon>Vertebrata</taxon>
        <taxon>Euteleostomi</taxon>
        <taxon>Actinopterygii</taxon>
        <taxon>Neopterygii</taxon>
        <taxon>Teleostei</taxon>
        <taxon>Ostariophysi</taxon>
        <taxon>Characiformes</taxon>
        <taxon>Characoidei</taxon>
        <taxon>Acestrorhamphidae</taxon>
        <taxon>Acestrorhamphinae</taxon>
        <taxon>Astyanax</taxon>
    </lineage>
</organism>
<dbReference type="Gene3D" id="3.40.390.10">
    <property type="entry name" value="Collagenase (Catalytic Domain)"/>
    <property type="match status" value="1"/>
</dbReference>
<dbReference type="Proteomes" id="UP000752171">
    <property type="component" value="Unassembled WGS sequence"/>
</dbReference>
<evidence type="ECO:0000259" key="1">
    <source>
        <dbReference type="SMART" id="SM01351"/>
    </source>
</evidence>
<evidence type="ECO:0000313" key="3">
    <source>
        <dbReference type="Proteomes" id="UP000752171"/>
    </source>
</evidence>
<dbReference type="Pfam" id="PF14521">
    <property type="entry name" value="Aspzincin_M35"/>
    <property type="match status" value="1"/>
</dbReference>
<comment type="caution">
    <text evidence="2">The sequence shown here is derived from an EMBL/GenBank/DDBJ whole genome shotgun (WGS) entry which is preliminary data.</text>
</comment>
<evidence type="ECO:0000313" key="2">
    <source>
        <dbReference type="EMBL" id="KAG9281078.1"/>
    </source>
</evidence>
<accession>A0A8T2M9B9</accession>
<name>A0A8T2M9B9_ASTMX</name>
<dbReference type="SMART" id="SM01351">
    <property type="entry name" value="Aspzincin_M35"/>
    <property type="match status" value="1"/>
</dbReference>
<dbReference type="InterPro" id="IPR024079">
    <property type="entry name" value="MetalloPept_cat_dom_sf"/>
</dbReference>
<dbReference type="EMBL" id="JAICCE010000002">
    <property type="protein sequence ID" value="KAG9281078.1"/>
    <property type="molecule type" value="Genomic_DNA"/>
</dbReference>
<dbReference type="AlphaFoldDB" id="A0A8T2M9B9"/>
<gene>
    <name evidence="2" type="ORF">AMEX_G3858</name>
</gene>
<dbReference type="InterPro" id="IPR029463">
    <property type="entry name" value="Lys_MEP"/>
</dbReference>
<dbReference type="SUPFAM" id="SSF55486">
    <property type="entry name" value="Metalloproteases ('zincins'), catalytic domain"/>
    <property type="match status" value="1"/>
</dbReference>
<sequence length="269" mass="30828">MGNCIKVLSEEKQRIAEEARQAASEIIQDAIDKKCYGLPVTYSNTCSDPVDSYTFCCIPTKEFLQDLLAKLSEARFMEDKKPGKCDTFAYVIPQNKDVIIYLCKQFWKAGDTLCEDSKPGTLIHEVSHLLGTEDIFYEHMTVELYEAYGILMGKSKCVKDLHGKGHREEVFQVNANSLEHEFETIINHKGAYSDGKYQCCGETKKNSVCTHNSADHYGLHERFPSQRDEMQRKLEKFWQEASARLNQKQKIKYVKKKNKACEKIPVSEA</sequence>
<feature type="domain" description="Lysine-specific metallo-endopeptidase" evidence="1">
    <location>
        <begin position="33"/>
        <end position="183"/>
    </location>
</feature>